<dbReference type="PANTHER" id="PTHR31793">
    <property type="entry name" value="4-HYDROXYBENZOYL-COA THIOESTERASE FAMILY MEMBER"/>
    <property type="match status" value="1"/>
</dbReference>
<dbReference type="SUPFAM" id="SSF54637">
    <property type="entry name" value="Thioesterase/thiol ester dehydrase-isomerase"/>
    <property type="match status" value="1"/>
</dbReference>
<dbReference type="InterPro" id="IPR050563">
    <property type="entry name" value="4-hydroxybenzoyl-CoA_TE"/>
</dbReference>
<sequence length="246" mass="26836">MQQQIMGGLVRQATGLSPRLRAADGISFGAGGAHGHHRVVVRTGRRAPRLGRVVAAAHVDAGPKYRRLRGVAAVAARDTSREVLEQHDAHPGKHAASNQQLATAMSEDKFFEIEMVVGDDEVDEYGVVNNAIYASYLHSGRDVMLEQLGISVDYWTSTGNAMALAELNLKYFAPLRSGDMFVCKVKPVLIKGVRIIVEHMIETLPDRKLVLEGRATAVCLSKDYRPTRVFPELSASLVEAFSCKVA</sequence>
<dbReference type="InterPro" id="IPR029069">
    <property type="entry name" value="HotDog_dom_sf"/>
</dbReference>
<name>A0A8T0QLJ3_PANVG</name>
<evidence type="ECO:0000313" key="1">
    <source>
        <dbReference type="EMBL" id="KAG2573829.1"/>
    </source>
</evidence>
<evidence type="ECO:0008006" key="3">
    <source>
        <dbReference type="Google" id="ProtNLM"/>
    </source>
</evidence>
<dbReference type="GO" id="GO:0009507">
    <property type="term" value="C:chloroplast"/>
    <property type="evidence" value="ECO:0007669"/>
    <property type="project" value="TreeGrafter"/>
</dbReference>
<dbReference type="EMBL" id="CM029049">
    <property type="protein sequence ID" value="KAG2573829.1"/>
    <property type="molecule type" value="Genomic_DNA"/>
</dbReference>
<dbReference type="AlphaFoldDB" id="A0A8T0QLJ3"/>
<dbReference type="GO" id="GO:0016297">
    <property type="term" value="F:fatty acyl-[ACP] hydrolase activity"/>
    <property type="evidence" value="ECO:0007669"/>
    <property type="project" value="TreeGrafter"/>
</dbReference>
<gene>
    <name evidence="1" type="ORF">PVAP13_7KG281900</name>
</gene>
<comment type="caution">
    <text evidence="1">The sequence shown here is derived from an EMBL/GenBank/DDBJ whole genome shotgun (WGS) entry which is preliminary data.</text>
</comment>
<proteinExistence type="predicted"/>
<protein>
    <recommendedName>
        <fullName evidence="3">Thioesterase domain-containing protein</fullName>
    </recommendedName>
</protein>
<keyword evidence="2" id="KW-1185">Reference proteome</keyword>
<dbReference type="Pfam" id="PF13279">
    <property type="entry name" value="4HBT_2"/>
    <property type="match status" value="1"/>
</dbReference>
<evidence type="ECO:0000313" key="2">
    <source>
        <dbReference type="Proteomes" id="UP000823388"/>
    </source>
</evidence>
<dbReference type="Gene3D" id="3.10.129.10">
    <property type="entry name" value="Hotdog Thioesterase"/>
    <property type="match status" value="1"/>
</dbReference>
<dbReference type="Proteomes" id="UP000823388">
    <property type="component" value="Chromosome 7K"/>
</dbReference>
<dbReference type="PANTHER" id="PTHR31793:SF25">
    <property type="entry name" value="OS04G0553100 PROTEIN"/>
    <property type="match status" value="1"/>
</dbReference>
<dbReference type="CDD" id="cd00586">
    <property type="entry name" value="4HBT"/>
    <property type="match status" value="1"/>
</dbReference>
<organism evidence="1 2">
    <name type="scientific">Panicum virgatum</name>
    <name type="common">Blackwell switchgrass</name>
    <dbReference type="NCBI Taxonomy" id="38727"/>
    <lineage>
        <taxon>Eukaryota</taxon>
        <taxon>Viridiplantae</taxon>
        <taxon>Streptophyta</taxon>
        <taxon>Embryophyta</taxon>
        <taxon>Tracheophyta</taxon>
        <taxon>Spermatophyta</taxon>
        <taxon>Magnoliopsida</taxon>
        <taxon>Liliopsida</taxon>
        <taxon>Poales</taxon>
        <taxon>Poaceae</taxon>
        <taxon>PACMAD clade</taxon>
        <taxon>Panicoideae</taxon>
        <taxon>Panicodae</taxon>
        <taxon>Paniceae</taxon>
        <taxon>Panicinae</taxon>
        <taxon>Panicum</taxon>
        <taxon>Panicum sect. Hiantes</taxon>
    </lineage>
</organism>
<reference evidence="1" key="1">
    <citation type="submission" date="2020-05" db="EMBL/GenBank/DDBJ databases">
        <title>WGS assembly of Panicum virgatum.</title>
        <authorList>
            <person name="Lovell J.T."/>
            <person name="Jenkins J."/>
            <person name="Shu S."/>
            <person name="Juenger T.E."/>
            <person name="Schmutz J."/>
        </authorList>
    </citation>
    <scope>NUCLEOTIDE SEQUENCE</scope>
    <source>
        <strain evidence="1">AP13</strain>
    </source>
</reference>
<accession>A0A8T0QLJ3</accession>